<gene>
    <name evidence="2" type="ORF">I7X13_10450</name>
</gene>
<keyword evidence="3" id="KW-1185">Reference proteome</keyword>
<evidence type="ECO:0000313" key="3">
    <source>
        <dbReference type="Proteomes" id="UP000625631"/>
    </source>
</evidence>
<feature type="chain" id="PRO_5047406931" description="DUF3997 domain-containing protein" evidence="1">
    <location>
        <begin position="22"/>
        <end position="131"/>
    </location>
</feature>
<dbReference type="EMBL" id="JAEDAE010000003">
    <property type="protein sequence ID" value="MBH8558468.1"/>
    <property type="molecule type" value="Genomic_DNA"/>
</dbReference>
<evidence type="ECO:0000256" key="1">
    <source>
        <dbReference type="SAM" id="SignalP"/>
    </source>
</evidence>
<accession>A0ABS0Q7Y7</accession>
<feature type="signal peptide" evidence="1">
    <location>
        <begin position="1"/>
        <end position="21"/>
    </location>
</feature>
<protein>
    <recommendedName>
        <fullName evidence="4">DUF3997 domain-containing protein</fullName>
    </recommendedName>
</protein>
<keyword evidence="1" id="KW-0732">Signal</keyword>
<sequence length="131" mass="14906">MQTIRLLLYLVLAFSCSSCLADVLARKTTIHDGYYVTADGGMPYETLYYKTPKGDIVERFPEVSKVGYASGYIFIEAKAGYYWFAVKEDNGWNSQDPDFAFLINGPLTATEYQQLVNRLKIGEVDFQYSSY</sequence>
<organism evidence="2 3">
    <name type="scientific">Hymenobacter negativus</name>
    <dbReference type="NCBI Taxonomy" id="2795026"/>
    <lineage>
        <taxon>Bacteria</taxon>
        <taxon>Pseudomonadati</taxon>
        <taxon>Bacteroidota</taxon>
        <taxon>Cytophagia</taxon>
        <taxon>Cytophagales</taxon>
        <taxon>Hymenobacteraceae</taxon>
        <taxon>Hymenobacter</taxon>
    </lineage>
</organism>
<dbReference type="RefSeq" id="WP_198075429.1">
    <property type="nucleotide sequence ID" value="NZ_JAEDAE010000003.1"/>
</dbReference>
<name>A0ABS0Q7Y7_9BACT</name>
<proteinExistence type="predicted"/>
<reference evidence="2 3" key="1">
    <citation type="submission" date="2020-12" db="EMBL/GenBank/DDBJ databases">
        <title>Hymenobacter sp.</title>
        <authorList>
            <person name="Kim M.K."/>
        </authorList>
    </citation>
    <scope>NUCLEOTIDE SEQUENCE [LARGE SCALE GENOMIC DNA]</scope>
    <source>
        <strain evidence="2 3">BT442</strain>
    </source>
</reference>
<comment type="caution">
    <text evidence="2">The sequence shown here is derived from an EMBL/GenBank/DDBJ whole genome shotgun (WGS) entry which is preliminary data.</text>
</comment>
<evidence type="ECO:0008006" key="4">
    <source>
        <dbReference type="Google" id="ProtNLM"/>
    </source>
</evidence>
<evidence type="ECO:0000313" key="2">
    <source>
        <dbReference type="EMBL" id="MBH8558468.1"/>
    </source>
</evidence>
<dbReference type="PROSITE" id="PS51257">
    <property type="entry name" value="PROKAR_LIPOPROTEIN"/>
    <property type="match status" value="1"/>
</dbReference>
<dbReference type="Proteomes" id="UP000625631">
    <property type="component" value="Unassembled WGS sequence"/>
</dbReference>